<dbReference type="Proteomes" id="UP000824120">
    <property type="component" value="Chromosome 9"/>
</dbReference>
<reference evidence="1 2" key="1">
    <citation type="submission" date="2020-09" db="EMBL/GenBank/DDBJ databases">
        <title>De no assembly of potato wild relative species, Solanum commersonii.</title>
        <authorList>
            <person name="Cho K."/>
        </authorList>
    </citation>
    <scope>NUCLEOTIDE SEQUENCE [LARGE SCALE GENOMIC DNA]</scope>
    <source>
        <strain evidence="1">LZ3.2</strain>
        <tissue evidence="1">Leaf</tissue>
    </source>
</reference>
<dbReference type="AlphaFoldDB" id="A0A9J5XI91"/>
<accession>A0A9J5XI91</accession>
<protein>
    <submittedName>
        <fullName evidence="1">Uncharacterized protein</fullName>
    </submittedName>
</protein>
<name>A0A9J5XI91_SOLCO</name>
<dbReference type="EMBL" id="JACXVP010000009">
    <property type="protein sequence ID" value="KAG5587453.1"/>
    <property type="molecule type" value="Genomic_DNA"/>
</dbReference>
<keyword evidence="2" id="KW-1185">Reference proteome</keyword>
<evidence type="ECO:0000313" key="2">
    <source>
        <dbReference type="Proteomes" id="UP000824120"/>
    </source>
</evidence>
<sequence>MEHFEPGIKVEWLYTIKIICIIIVPTSQSSIATSRSSVAADDSLVATDDSLVGYMSRTRSLSNILAWYCNMCSMGKSFVATDESSGAADNSYAAINGSSVVTSFWFFTSLV</sequence>
<comment type="caution">
    <text evidence="1">The sequence shown here is derived from an EMBL/GenBank/DDBJ whole genome shotgun (WGS) entry which is preliminary data.</text>
</comment>
<organism evidence="1 2">
    <name type="scientific">Solanum commersonii</name>
    <name type="common">Commerson's wild potato</name>
    <name type="synonym">Commerson's nightshade</name>
    <dbReference type="NCBI Taxonomy" id="4109"/>
    <lineage>
        <taxon>Eukaryota</taxon>
        <taxon>Viridiplantae</taxon>
        <taxon>Streptophyta</taxon>
        <taxon>Embryophyta</taxon>
        <taxon>Tracheophyta</taxon>
        <taxon>Spermatophyta</taxon>
        <taxon>Magnoliopsida</taxon>
        <taxon>eudicotyledons</taxon>
        <taxon>Gunneridae</taxon>
        <taxon>Pentapetalae</taxon>
        <taxon>asterids</taxon>
        <taxon>lamiids</taxon>
        <taxon>Solanales</taxon>
        <taxon>Solanaceae</taxon>
        <taxon>Solanoideae</taxon>
        <taxon>Solaneae</taxon>
        <taxon>Solanum</taxon>
    </lineage>
</organism>
<gene>
    <name evidence="1" type="ORF">H5410_047887</name>
</gene>
<evidence type="ECO:0000313" key="1">
    <source>
        <dbReference type="EMBL" id="KAG5587453.1"/>
    </source>
</evidence>
<proteinExistence type="predicted"/>